<comment type="similarity">
    <text evidence="2">Belongs to the cation diffusion facilitator (CDF) transporter (TC 2.A.4) family. SLC30A subfamily.</text>
</comment>
<reference evidence="12 13" key="1">
    <citation type="submission" date="2019-02" db="EMBL/GenBank/DDBJ databases">
        <title>Deep-cultivation of Planctomycetes and their phenomic and genomic characterization uncovers novel biology.</title>
        <authorList>
            <person name="Wiegand S."/>
            <person name="Jogler M."/>
            <person name="Boedeker C."/>
            <person name="Pinto D."/>
            <person name="Vollmers J."/>
            <person name="Rivas-Marin E."/>
            <person name="Kohn T."/>
            <person name="Peeters S.H."/>
            <person name="Heuer A."/>
            <person name="Rast P."/>
            <person name="Oberbeckmann S."/>
            <person name="Bunk B."/>
            <person name="Jeske O."/>
            <person name="Meyerdierks A."/>
            <person name="Storesund J.E."/>
            <person name="Kallscheuer N."/>
            <person name="Luecker S."/>
            <person name="Lage O.M."/>
            <person name="Pohl T."/>
            <person name="Merkel B.J."/>
            <person name="Hornburger P."/>
            <person name="Mueller R.-W."/>
            <person name="Bruemmer F."/>
            <person name="Labrenz M."/>
            <person name="Spormann A.M."/>
            <person name="Op Den Camp H."/>
            <person name="Overmann J."/>
            <person name="Amann R."/>
            <person name="Jetten M.S.M."/>
            <person name="Mascher T."/>
            <person name="Medema M.H."/>
            <person name="Devos D.P."/>
            <person name="Kaster A.-K."/>
            <person name="Ovreas L."/>
            <person name="Rohde M."/>
            <person name="Galperin M.Y."/>
            <person name="Jogler C."/>
        </authorList>
    </citation>
    <scope>NUCLEOTIDE SEQUENCE [LARGE SCALE GENOMIC DNA]</scope>
    <source>
        <strain evidence="12 13">Pla100</strain>
    </source>
</reference>
<dbReference type="GO" id="GO:0005886">
    <property type="term" value="C:plasma membrane"/>
    <property type="evidence" value="ECO:0007669"/>
    <property type="project" value="TreeGrafter"/>
</dbReference>
<dbReference type="SUPFAM" id="SSF161111">
    <property type="entry name" value="Cation efflux protein transmembrane domain-like"/>
    <property type="match status" value="1"/>
</dbReference>
<evidence type="ECO:0000259" key="10">
    <source>
        <dbReference type="Pfam" id="PF01545"/>
    </source>
</evidence>
<feature type="transmembrane region" description="Helical" evidence="9">
    <location>
        <begin position="12"/>
        <end position="35"/>
    </location>
</feature>
<keyword evidence="7" id="KW-0406">Ion transport</keyword>
<dbReference type="Gene3D" id="1.20.1510.10">
    <property type="entry name" value="Cation efflux protein transmembrane domain"/>
    <property type="match status" value="1"/>
</dbReference>
<keyword evidence="5" id="KW-0864">Zinc transport</keyword>
<evidence type="ECO:0000256" key="4">
    <source>
        <dbReference type="ARBA" id="ARBA00022692"/>
    </source>
</evidence>
<dbReference type="Pfam" id="PF16916">
    <property type="entry name" value="ZT_dimer"/>
    <property type="match status" value="1"/>
</dbReference>
<feature type="domain" description="Cation efflux protein cytoplasmic" evidence="11">
    <location>
        <begin position="214"/>
        <end position="287"/>
    </location>
</feature>
<dbReference type="PANTHER" id="PTHR11562:SF17">
    <property type="entry name" value="RE54080P-RELATED"/>
    <property type="match status" value="1"/>
</dbReference>
<dbReference type="AlphaFoldDB" id="A0A5C6AWF8"/>
<evidence type="ECO:0000256" key="8">
    <source>
        <dbReference type="ARBA" id="ARBA00023136"/>
    </source>
</evidence>
<feature type="domain" description="Cation efflux protein transmembrane" evidence="10">
    <location>
        <begin position="20"/>
        <end position="205"/>
    </location>
</feature>
<protein>
    <submittedName>
        <fullName evidence="12">Cadmium, cobalt and zinc/H(+)-K(+) antiporter</fullName>
    </submittedName>
</protein>
<keyword evidence="3" id="KW-0813">Transport</keyword>
<dbReference type="GO" id="GO:0005385">
    <property type="term" value="F:zinc ion transmembrane transporter activity"/>
    <property type="evidence" value="ECO:0007669"/>
    <property type="project" value="TreeGrafter"/>
</dbReference>
<comment type="caution">
    <text evidence="12">The sequence shown here is derived from an EMBL/GenBank/DDBJ whole genome shotgun (WGS) entry which is preliminary data.</text>
</comment>
<organism evidence="12 13">
    <name type="scientific">Neorhodopirellula pilleata</name>
    <dbReference type="NCBI Taxonomy" id="2714738"/>
    <lineage>
        <taxon>Bacteria</taxon>
        <taxon>Pseudomonadati</taxon>
        <taxon>Planctomycetota</taxon>
        <taxon>Planctomycetia</taxon>
        <taxon>Pirellulales</taxon>
        <taxon>Pirellulaceae</taxon>
        <taxon>Neorhodopirellula</taxon>
    </lineage>
</organism>
<feature type="transmembrane region" description="Helical" evidence="9">
    <location>
        <begin position="84"/>
        <end position="104"/>
    </location>
</feature>
<dbReference type="InterPro" id="IPR050681">
    <property type="entry name" value="CDF/SLC30A"/>
</dbReference>
<evidence type="ECO:0000256" key="3">
    <source>
        <dbReference type="ARBA" id="ARBA00022448"/>
    </source>
</evidence>
<evidence type="ECO:0000313" key="13">
    <source>
        <dbReference type="Proteomes" id="UP000316213"/>
    </source>
</evidence>
<proteinExistence type="inferred from homology"/>
<dbReference type="SUPFAM" id="SSF160240">
    <property type="entry name" value="Cation efflux protein cytoplasmic domain-like"/>
    <property type="match status" value="1"/>
</dbReference>
<dbReference type="RefSeq" id="WP_146576274.1">
    <property type="nucleotide sequence ID" value="NZ_SJPM01000001.1"/>
</dbReference>
<dbReference type="InterPro" id="IPR027470">
    <property type="entry name" value="Cation_efflux_CTD"/>
</dbReference>
<evidence type="ECO:0000256" key="2">
    <source>
        <dbReference type="ARBA" id="ARBA00008873"/>
    </source>
</evidence>
<comment type="subcellular location">
    <subcellularLocation>
        <location evidence="1">Membrane</location>
        <topology evidence="1">Multi-pass membrane protein</topology>
    </subcellularLocation>
</comment>
<keyword evidence="4 9" id="KW-0812">Transmembrane</keyword>
<feature type="transmembrane region" description="Helical" evidence="9">
    <location>
        <begin position="184"/>
        <end position="201"/>
    </location>
</feature>
<dbReference type="Proteomes" id="UP000316213">
    <property type="component" value="Unassembled WGS sequence"/>
</dbReference>
<gene>
    <name evidence="12" type="primary">czcD_1</name>
    <name evidence="12" type="ORF">Pla100_07720</name>
</gene>
<evidence type="ECO:0000256" key="1">
    <source>
        <dbReference type="ARBA" id="ARBA00004141"/>
    </source>
</evidence>
<evidence type="ECO:0000256" key="6">
    <source>
        <dbReference type="ARBA" id="ARBA00022989"/>
    </source>
</evidence>
<dbReference type="OrthoDB" id="9809646at2"/>
<accession>A0A5C6AWF8</accession>
<sequence length="302" mass="32403">MHQCSHHHVTEQNYGTAFAVGVSLNVIFVVIEAAYGVYGNSLALLADAGHNLSDVLGLLLAWAGYALGKIHPTQTRTYGLRSTTILAALLNALLLLLAVGGIAWEAIGRFASDSEVAAPTVIVVALIGVVINTVTALLFMKGRHDDINLRGAFLHMAADALLSLGVAIAGTVILYTSWQWIDPLMSLLIAVIIFVATLGLLRDSFELAVQSVPKHICIGDVEDYLAALPGVEAVHDLHVWAISTTETALTVHLVKSSIESDDALLRQIAHDLEHDFRISHSTIQIERDLNQTRCAQAEPGSL</sequence>
<dbReference type="Pfam" id="PF01545">
    <property type="entry name" value="Cation_efflux"/>
    <property type="match status" value="1"/>
</dbReference>
<evidence type="ECO:0000256" key="5">
    <source>
        <dbReference type="ARBA" id="ARBA00022906"/>
    </source>
</evidence>
<dbReference type="InterPro" id="IPR027469">
    <property type="entry name" value="Cation_efflux_TMD_sf"/>
</dbReference>
<dbReference type="PANTHER" id="PTHR11562">
    <property type="entry name" value="CATION EFFLUX PROTEIN/ ZINC TRANSPORTER"/>
    <property type="match status" value="1"/>
</dbReference>
<dbReference type="InterPro" id="IPR036837">
    <property type="entry name" value="Cation_efflux_CTD_sf"/>
</dbReference>
<keyword evidence="6 9" id="KW-1133">Transmembrane helix</keyword>
<name>A0A5C6AWF8_9BACT</name>
<evidence type="ECO:0000259" key="11">
    <source>
        <dbReference type="Pfam" id="PF16916"/>
    </source>
</evidence>
<feature type="transmembrane region" description="Helical" evidence="9">
    <location>
        <begin position="152"/>
        <end position="178"/>
    </location>
</feature>
<keyword evidence="13" id="KW-1185">Reference proteome</keyword>
<evidence type="ECO:0000256" key="9">
    <source>
        <dbReference type="SAM" id="Phobius"/>
    </source>
</evidence>
<dbReference type="InterPro" id="IPR002524">
    <property type="entry name" value="Cation_efflux"/>
</dbReference>
<dbReference type="NCBIfam" id="TIGR01297">
    <property type="entry name" value="CDF"/>
    <property type="match status" value="1"/>
</dbReference>
<keyword evidence="8 9" id="KW-0472">Membrane</keyword>
<feature type="transmembrane region" description="Helical" evidence="9">
    <location>
        <begin position="55"/>
        <end position="72"/>
    </location>
</feature>
<evidence type="ECO:0000313" key="12">
    <source>
        <dbReference type="EMBL" id="TWU03837.1"/>
    </source>
</evidence>
<keyword evidence="5" id="KW-0862">Zinc</keyword>
<dbReference type="EMBL" id="SJPM01000001">
    <property type="protein sequence ID" value="TWU03837.1"/>
    <property type="molecule type" value="Genomic_DNA"/>
</dbReference>
<evidence type="ECO:0000256" key="7">
    <source>
        <dbReference type="ARBA" id="ARBA00023065"/>
    </source>
</evidence>
<feature type="transmembrane region" description="Helical" evidence="9">
    <location>
        <begin position="116"/>
        <end position="140"/>
    </location>
</feature>
<dbReference type="InterPro" id="IPR058533">
    <property type="entry name" value="Cation_efflux_TM"/>
</dbReference>